<dbReference type="Proteomes" id="UP000241462">
    <property type="component" value="Unassembled WGS sequence"/>
</dbReference>
<evidence type="ECO:0000256" key="1">
    <source>
        <dbReference type="SAM" id="MobiDB-lite"/>
    </source>
</evidence>
<feature type="region of interest" description="Disordered" evidence="1">
    <location>
        <begin position="72"/>
        <end position="137"/>
    </location>
</feature>
<sequence>MVWCGGSSGVSDLLFLKYRFGIRHGNARSLLVGGLGEHSAFAWDGVDISSRLLIVEIVEQLQRNSWIEVQQRPAASRTTWPQQPTNTFRVKNTRKKKRRKKTAWKKAGRTDRPQPTTETRKEKPHTIFQSPMGQPRQLIHSSAARPTRWGWRTLHSASLTGQASTHACCHQQFQFSVLPGREECSSRGLGRKRRSIVMLICILGKLGKAGV</sequence>
<evidence type="ECO:0000313" key="2">
    <source>
        <dbReference type="EMBL" id="PSR85686.1"/>
    </source>
</evidence>
<organism evidence="2 3">
    <name type="scientific">Coniella lustricola</name>
    <dbReference type="NCBI Taxonomy" id="2025994"/>
    <lineage>
        <taxon>Eukaryota</taxon>
        <taxon>Fungi</taxon>
        <taxon>Dikarya</taxon>
        <taxon>Ascomycota</taxon>
        <taxon>Pezizomycotina</taxon>
        <taxon>Sordariomycetes</taxon>
        <taxon>Sordariomycetidae</taxon>
        <taxon>Diaporthales</taxon>
        <taxon>Schizoparmaceae</taxon>
        <taxon>Coniella</taxon>
    </lineage>
</organism>
<reference evidence="2 3" key="1">
    <citation type="journal article" date="2018" name="Mycol. Prog.">
        <title>Coniella lustricola, a new species from submerged detritus.</title>
        <authorList>
            <person name="Raudabaugh D.B."/>
            <person name="Iturriaga T."/>
            <person name="Carver A."/>
            <person name="Mondo S."/>
            <person name="Pangilinan J."/>
            <person name="Lipzen A."/>
            <person name="He G."/>
            <person name="Amirebrahimi M."/>
            <person name="Grigoriev I.V."/>
            <person name="Miller A.N."/>
        </authorList>
    </citation>
    <scope>NUCLEOTIDE SEQUENCE [LARGE SCALE GENOMIC DNA]</scope>
    <source>
        <strain evidence="2 3">B22-T-1</strain>
    </source>
</reference>
<feature type="compositionally biased region" description="Basic residues" evidence="1">
    <location>
        <begin position="91"/>
        <end position="107"/>
    </location>
</feature>
<evidence type="ECO:0000313" key="3">
    <source>
        <dbReference type="Proteomes" id="UP000241462"/>
    </source>
</evidence>
<gene>
    <name evidence="2" type="ORF">BD289DRAFT_252862</name>
</gene>
<feature type="compositionally biased region" description="Basic and acidic residues" evidence="1">
    <location>
        <begin position="108"/>
        <end position="125"/>
    </location>
</feature>
<keyword evidence="3" id="KW-1185">Reference proteome</keyword>
<dbReference type="InParanoid" id="A0A2T3A8D2"/>
<protein>
    <submittedName>
        <fullName evidence="2">Uncharacterized protein</fullName>
    </submittedName>
</protein>
<accession>A0A2T3A8D2</accession>
<name>A0A2T3A8D2_9PEZI</name>
<dbReference type="AlphaFoldDB" id="A0A2T3A8D2"/>
<proteinExistence type="predicted"/>
<dbReference type="EMBL" id="KZ678439">
    <property type="protein sequence ID" value="PSR85686.1"/>
    <property type="molecule type" value="Genomic_DNA"/>
</dbReference>